<dbReference type="PROSITE" id="PS51371">
    <property type="entry name" value="CBS"/>
    <property type="match status" value="2"/>
</dbReference>
<keyword evidence="5" id="KW-1185">Reference proteome</keyword>
<dbReference type="Proteomes" id="UP000220246">
    <property type="component" value="Unassembled WGS sequence"/>
</dbReference>
<feature type="domain" description="CBS" evidence="3">
    <location>
        <begin position="242"/>
        <end position="301"/>
    </location>
</feature>
<reference evidence="5" key="1">
    <citation type="submission" date="2017-09" db="EMBL/GenBank/DDBJ databases">
        <title>FDA dAtabase for Regulatory Grade micrObial Sequences (FDA-ARGOS): Supporting development and validation of Infectious Disease Dx tests.</title>
        <authorList>
            <person name="Minogue T."/>
            <person name="Wolcott M."/>
            <person name="Wasieloski L."/>
            <person name="Aguilar W."/>
            <person name="Moore D."/>
            <person name="Tallon L."/>
            <person name="Sadzewicz L."/>
            <person name="Ott S."/>
            <person name="Zhao X."/>
            <person name="Nagaraj S."/>
            <person name="Vavikolanu K."/>
            <person name="Aluvathingal J."/>
            <person name="Nadendla S."/>
            <person name="Sichtig H."/>
        </authorList>
    </citation>
    <scope>NUCLEOTIDE SEQUENCE [LARGE SCALE GENOMIC DNA]</scope>
    <source>
        <strain evidence="5">FDAARGOS_394</strain>
    </source>
</reference>
<proteinExistence type="predicted"/>
<dbReference type="Pfam" id="PF00571">
    <property type="entry name" value="CBS"/>
    <property type="match status" value="2"/>
</dbReference>
<keyword evidence="2" id="KW-0472">Membrane</keyword>
<dbReference type="GeneID" id="80801908"/>
<feature type="domain" description="CBS" evidence="3">
    <location>
        <begin position="328"/>
        <end position="379"/>
    </location>
</feature>
<dbReference type="Gene3D" id="3.10.580.10">
    <property type="entry name" value="CBS-domain"/>
    <property type="match status" value="1"/>
</dbReference>
<dbReference type="SUPFAM" id="SSF54631">
    <property type="entry name" value="CBS-domain pair"/>
    <property type="match status" value="1"/>
</dbReference>
<dbReference type="OrthoDB" id="9811720at2"/>
<sequence length="379" mass="40614">MQLGNGWKPAVAPAARLDVLRVGLGAGLGLVLAAALVQLALWAGWQGSWALFAPLGATAVLVFAVHTGPLSQPWSCVVGNTVAALWALLVVRWWPQQALGWLLPAVAVGGAIAWMQITRALHPPGGAVALLLALEAQHGVLHGWSYALAPIGLLTLVLVLLGVAYHRAWGKHYPLQPAAPAAAAKAQHLPSDDLSQADLQALLARFDQDYNLTAQELGQLVRAAEEQAIARRFGSVRCGQVMSARLWTCGPQDGLGQLAAQFQQHPIKSLPVVDAQGRLLGVVARGALFDWLWQQRQPDAEARRQRRTWRLWGKKPPAAAPACAADLMQAAPLTVQDDTPVAELLETLAVHTVPFVAVLRQGQLAGLITRTDIMRILLR</sequence>
<dbReference type="EMBL" id="PDEA01000001">
    <property type="protein sequence ID" value="PEH89714.1"/>
    <property type="molecule type" value="Genomic_DNA"/>
</dbReference>
<keyword evidence="1" id="KW-0129">CBS domain</keyword>
<feature type="transmembrane region" description="Helical" evidence="2">
    <location>
        <begin position="49"/>
        <end position="66"/>
    </location>
</feature>
<feature type="transmembrane region" description="Helical" evidence="2">
    <location>
        <begin position="20"/>
        <end position="42"/>
    </location>
</feature>
<evidence type="ECO:0000259" key="3">
    <source>
        <dbReference type="PROSITE" id="PS51371"/>
    </source>
</evidence>
<dbReference type="RefSeq" id="WP_066532834.1">
    <property type="nucleotide sequence ID" value="NZ_PDEA01000001.1"/>
</dbReference>
<evidence type="ECO:0000313" key="5">
    <source>
        <dbReference type="Proteomes" id="UP000220246"/>
    </source>
</evidence>
<dbReference type="PANTHER" id="PTHR33741">
    <property type="entry name" value="TRANSMEMBRANE PROTEIN DDB_G0269096-RELATED"/>
    <property type="match status" value="1"/>
</dbReference>
<dbReference type="Pfam" id="PF04982">
    <property type="entry name" value="TM_HPP"/>
    <property type="match status" value="1"/>
</dbReference>
<feature type="transmembrane region" description="Helical" evidence="2">
    <location>
        <begin position="72"/>
        <end position="91"/>
    </location>
</feature>
<dbReference type="AlphaFoldDB" id="A0A2A7UWT9"/>
<name>A0A2A7UWT9_COMTR</name>
<dbReference type="STRING" id="1219032.GCA_001515545_00337"/>
<evidence type="ECO:0000256" key="2">
    <source>
        <dbReference type="SAM" id="Phobius"/>
    </source>
</evidence>
<keyword evidence="2" id="KW-0812">Transmembrane</keyword>
<dbReference type="InterPro" id="IPR058581">
    <property type="entry name" value="TM_HPP"/>
</dbReference>
<feature type="transmembrane region" description="Helical" evidence="2">
    <location>
        <begin position="98"/>
        <end position="117"/>
    </location>
</feature>
<accession>A0A2A7UWT9</accession>
<gene>
    <name evidence="4" type="ORF">CRM82_14890</name>
</gene>
<dbReference type="PANTHER" id="PTHR33741:SF5">
    <property type="entry name" value="TRANSMEMBRANE PROTEIN DDB_G0269096-RELATED"/>
    <property type="match status" value="1"/>
</dbReference>
<dbReference type="InterPro" id="IPR007065">
    <property type="entry name" value="HPP"/>
</dbReference>
<feature type="transmembrane region" description="Helical" evidence="2">
    <location>
        <begin position="144"/>
        <end position="165"/>
    </location>
</feature>
<protein>
    <recommendedName>
        <fullName evidence="3">CBS domain-containing protein</fullName>
    </recommendedName>
</protein>
<evidence type="ECO:0000313" key="4">
    <source>
        <dbReference type="EMBL" id="PEH89714.1"/>
    </source>
</evidence>
<evidence type="ECO:0000256" key="1">
    <source>
        <dbReference type="PROSITE-ProRule" id="PRU00703"/>
    </source>
</evidence>
<organism evidence="4 5">
    <name type="scientific">Comamonas terrigena</name>
    <dbReference type="NCBI Taxonomy" id="32013"/>
    <lineage>
        <taxon>Bacteria</taxon>
        <taxon>Pseudomonadati</taxon>
        <taxon>Pseudomonadota</taxon>
        <taxon>Betaproteobacteria</taxon>
        <taxon>Burkholderiales</taxon>
        <taxon>Comamonadaceae</taxon>
        <taxon>Comamonas</taxon>
    </lineage>
</organism>
<keyword evidence="2" id="KW-1133">Transmembrane helix</keyword>
<dbReference type="InterPro" id="IPR046342">
    <property type="entry name" value="CBS_dom_sf"/>
</dbReference>
<dbReference type="SMART" id="SM00116">
    <property type="entry name" value="CBS"/>
    <property type="match status" value="2"/>
</dbReference>
<comment type="caution">
    <text evidence="4">The sequence shown here is derived from an EMBL/GenBank/DDBJ whole genome shotgun (WGS) entry which is preliminary data.</text>
</comment>
<dbReference type="InterPro" id="IPR000644">
    <property type="entry name" value="CBS_dom"/>
</dbReference>